<evidence type="ECO:0000313" key="3">
    <source>
        <dbReference type="EMBL" id="EMA34098.1"/>
    </source>
</evidence>
<evidence type="ECO:0008006" key="5">
    <source>
        <dbReference type="Google" id="ProtNLM"/>
    </source>
</evidence>
<protein>
    <recommendedName>
        <fullName evidence="5">DUF3194 domain-containing protein</fullName>
    </recommendedName>
</protein>
<dbReference type="Gene3D" id="3.30.300.100">
    <property type="entry name" value="MTH677-like"/>
    <property type="match status" value="1"/>
</dbReference>
<proteinExistence type="inferred from homology"/>
<comment type="similarity">
    <text evidence="1">Belongs to the UPF0440 family.</text>
</comment>
<gene>
    <name evidence="3" type="ORF">C446_13679</name>
</gene>
<dbReference type="EMBL" id="AOMA01000138">
    <property type="protein sequence ID" value="EMA34098.1"/>
    <property type="molecule type" value="Genomic_DNA"/>
</dbReference>
<feature type="region of interest" description="Disordered" evidence="2">
    <location>
        <begin position="1"/>
        <end position="24"/>
    </location>
</feature>
<dbReference type="InterPro" id="IPR024502">
    <property type="entry name" value="DUF3194"/>
</dbReference>
<dbReference type="OrthoDB" id="213887at2157"/>
<reference evidence="3 4" key="1">
    <citation type="journal article" date="2014" name="PLoS Genet.">
        <title>Phylogenetically driven sequencing of extremely halophilic archaea reveals strategies for static and dynamic osmo-response.</title>
        <authorList>
            <person name="Becker E.A."/>
            <person name="Seitzer P.M."/>
            <person name="Tritt A."/>
            <person name="Larsen D."/>
            <person name="Krusor M."/>
            <person name="Yao A.I."/>
            <person name="Wu D."/>
            <person name="Madern D."/>
            <person name="Eisen J.A."/>
            <person name="Darling A.E."/>
            <person name="Facciotti M.T."/>
        </authorList>
    </citation>
    <scope>NUCLEOTIDE SEQUENCE [LARGE SCALE GENOMIC DNA]</scope>
    <source>
        <strain evidence="3 4">JCM 10879</strain>
    </source>
</reference>
<keyword evidence="4" id="KW-1185">Reference proteome</keyword>
<dbReference type="AlphaFoldDB" id="M0LLX0"/>
<dbReference type="STRING" id="1227454.C446_13679"/>
<dbReference type="RefSeq" id="WP_006673636.1">
    <property type="nucleotide sequence ID" value="NZ_AOMA01000138.1"/>
</dbReference>
<sequence>MPSDTESDAETAPEEPSDETVVQTASDAAEGLIFSRYKQSEVRDYDVTITFEDGVLEVDVYLNAPDEEGGPDPDQVADDAALAARQAVDELFGE</sequence>
<dbReference type="Proteomes" id="UP000011607">
    <property type="component" value="Unassembled WGS sequence"/>
</dbReference>
<organism evidence="3 4">
    <name type="scientific">Halobiforma nitratireducens JCM 10879</name>
    <dbReference type="NCBI Taxonomy" id="1227454"/>
    <lineage>
        <taxon>Archaea</taxon>
        <taxon>Methanobacteriati</taxon>
        <taxon>Methanobacteriota</taxon>
        <taxon>Stenosarchaea group</taxon>
        <taxon>Halobacteria</taxon>
        <taxon>Halobacteriales</taxon>
        <taxon>Natrialbaceae</taxon>
        <taxon>Halobiforma</taxon>
    </lineage>
</organism>
<dbReference type="eggNOG" id="arCOG04665">
    <property type="taxonomic scope" value="Archaea"/>
</dbReference>
<evidence type="ECO:0000256" key="1">
    <source>
        <dbReference type="ARBA" id="ARBA00008515"/>
    </source>
</evidence>
<feature type="compositionally biased region" description="Acidic residues" evidence="2">
    <location>
        <begin position="1"/>
        <end position="18"/>
    </location>
</feature>
<name>M0LLX0_9EURY</name>
<comment type="caution">
    <text evidence="3">The sequence shown here is derived from an EMBL/GenBank/DDBJ whole genome shotgun (WGS) entry which is preliminary data.</text>
</comment>
<dbReference type="Pfam" id="PF11419">
    <property type="entry name" value="DUF3194"/>
    <property type="match status" value="1"/>
</dbReference>
<evidence type="ECO:0000256" key="2">
    <source>
        <dbReference type="SAM" id="MobiDB-lite"/>
    </source>
</evidence>
<dbReference type="InterPro" id="IPR035954">
    <property type="entry name" value="MTH677-like_sf"/>
</dbReference>
<dbReference type="PATRIC" id="fig|1227454.3.peg.2805"/>
<evidence type="ECO:0000313" key="4">
    <source>
        <dbReference type="Proteomes" id="UP000011607"/>
    </source>
</evidence>
<accession>M0LLX0</accession>